<evidence type="ECO:0000256" key="3">
    <source>
        <dbReference type="SAM" id="MobiDB-lite"/>
    </source>
</evidence>
<dbReference type="SUPFAM" id="SSF52058">
    <property type="entry name" value="L domain-like"/>
    <property type="match status" value="1"/>
</dbReference>
<dbReference type="EMBL" id="BPLR01001078">
    <property type="protein sequence ID" value="GIY99717.1"/>
    <property type="molecule type" value="Genomic_DNA"/>
</dbReference>
<dbReference type="Gene3D" id="3.80.10.10">
    <property type="entry name" value="Ribonuclease Inhibitor"/>
    <property type="match status" value="1"/>
</dbReference>
<feature type="signal peptide" evidence="4">
    <location>
        <begin position="1"/>
        <end position="38"/>
    </location>
</feature>
<feature type="compositionally biased region" description="Basic and acidic residues" evidence="3">
    <location>
        <begin position="142"/>
        <end position="152"/>
    </location>
</feature>
<reference evidence="6 7" key="1">
    <citation type="submission" date="2021-06" db="EMBL/GenBank/DDBJ databases">
        <title>Caerostris extrusa draft genome.</title>
        <authorList>
            <person name="Kono N."/>
            <person name="Arakawa K."/>
        </authorList>
    </citation>
    <scope>NUCLEOTIDE SEQUENCE [LARGE SCALE GENOMIC DNA]</scope>
</reference>
<proteinExistence type="predicted"/>
<keyword evidence="1" id="KW-0433">Leucine-rich repeat</keyword>
<dbReference type="InterPro" id="IPR032675">
    <property type="entry name" value="LRR_dom_sf"/>
</dbReference>
<feature type="compositionally biased region" description="Low complexity" evidence="3">
    <location>
        <begin position="84"/>
        <end position="95"/>
    </location>
</feature>
<name>A0AAV4XXL1_CAEEX</name>
<evidence type="ECO:0000256" key="4">
    <source>
        <dbReference type="SAM" id="SignalP"/>
    </source>
</evidence>
<protein>
    <recommendedName>
        <fullName evidence="5">LRRNT domain-containing protein</fullName>
    </recommendedName>
</protein>
<comment type="caution">
    <text evidence="6">The sequence shown here is derived from an EMBL/GenBank/DDBJ whole genome shotgun (WGS) entry which is preliminary data.</text>
</comment>
<feature type="domain" description="LRRNT" evidence="5">
    <location>
        <begin position="38"/>
        <end position="70"/>
    </location>
</feature>
<keyword evidence="7" id="KW-1185">Reference proteome</keyword>
<evidence type="ECO:0000259" key="5">
    <source>
        <dbReference type="SMART" id="SM00013"/>
    </source>
</evidence>
<feature type="chain" id="PRO_5043719334" description="LRRNT domain-containing protein" evidence="4">
    <location>
        <begin position="39"/>
        <end position="181"/>
    </location>
</feature>
<gene>
    <name evidence="6" type="ORF">CEXT_779571</name>
</gene>
<evidence type="ECO:0000313" key="6">
    <source>
        <dbReference type="EMBL" id="GIY99717.1"/>
    </source>
</evidence>
<evidence type="ECO:0000256" key="2">
    <source>
        <dbReference type="ARBA" id="ARBA00022729"/>
    </source>
</evidence>
<sequence length="181" mass="18895">MQCNIVPFSDTARAKPGNGSSGMTFLLLLLLLPPAALPCPAPCACEGGVVDCAGQRLGQVPRDVPSDATTLLLGSNNLTDLWGQLPPAAPSASRPLPQPAEAAGPRAGVPQPERAAAAGPVAQRLPHPLQRRVPGHAAAAHPAHEPRPDQVHRGARVRRTPPPRHPPPLAQPPQRHLPRVV</sequence>
<dbReference type="InterPro" id="IPR000372">
    <property type="entry name" value="LRRNT"/>
</dbReference>
<accession>A0AAV4XXL1</accession>
<feature type="compositionally biased region" description="Basic residues" evidence="3">
    <location>
        <begin position="153"/>
        <end position="162"/>
    </location>
</feature>
<evidence type="ECO:0000313" key="7">
    <source>
        <dbReference type="Proteomes" id="UP001054945"/>
    </source>
</evidence>
<dbReference type="SMART" id="SM00013">
    <property type="entry name" value="LRRNT"/>
    <property type="match status" value="1"/>
</dbReference>
<evidence type="ECO:0000256" key="1">
    <source>
        <dbReference type="ARBA" id="ARBA00022614"/>
    </source>
</evidence>
<dbReference type="Pfam" id="PF01462">
    <property type="entry name" value="LRRNT"/>
    <property type="match status" value="1"/>
</dbReference>
<dbReference type="Proteomes" id="UP001054945">
    <property type="component" value="Unassembled WGS sequence"/>
</dbReference>
<organism evidence="6 7">
    <name type="scientific">Caerostris extrusa</name>
    <name type="common">Bark spider</name>
    <name type="synonym">Caerostris bankana</name>
    <dbReference type="NCBI Taxonomy" id="172846"/>
    <lineage>
        <taxon>Eukaryota</taxon>
        <taxon>Metazoa</taxon>
        <taxon>Ecdysozoa</taxon>
        <taxon>Arthropoda</taxon>
        <taxon>Chelicerata</taxon>
        <taxon>Arachnida</taxon>
        <taxon>Araneae</taxon>
        <taxon>Araneomorphae</taxon>
        <taxon>Entelegynae</taxon>
        <taxon>Araneoidea</taxon>
        <taxon>Araneidae</taxon>
        <taxon>Caerostris</taxon>
    </lineage>
</organism>
<dbReference type="AlphaFoldDB" id="A0AAV4XXL1"/>
<keyword evidence="2 4" id="KW-0732">Signal</keyword>
<feature type="region of interest" description="Disordered" evidence="3">
    <location>
        <begin position="83"/>
        <end position="181"/>
    </location>
</feature>